<dbReference type="InterPro" id="IPR002508">
    <property type="entry name" value="MurNAc-LAA_cat"/>
</dbReference>
<evidence type="ECO:0000313" key="3">
    <source>
        <dbReference type="EMBL" id="SDU32046.1"/>
    </source>
</evidence>
<organism evidence="3 4">
    <name type="scientific">Jiangella alkaliphila</name>
    <dbReference type="NCBI Taxonomy" id="419479"/>
    <lineage>
        <taxon>Bacteria</taxon>
        <taxon>Bacillati</taxon>
        <taxon>Actinomycetota</taxon>
        <taxon>Actinomycetes</taxon>
        <taxon>Jiangellales</taxon>
        <taxon>Jiangellaceae</taxon>
        <taxon>Jiangella</taxon>
    </lineage>
</organism>
<dbReference type="STRING" id="419479.SAMN04488563_1082"/>
<dbReference type="InterPro" id="IPR036366">
    <property type="entry name" value="PGBDSf"/>
</dbReference>
<dbReference type="CDD" id="cd02696">
    <property type="entry name" value="MurNAc-LAA"/>
    <property type="match status" value="1"/>
</dbReference>
<name>A0A1H2HJV6_9ACTN</name>
<evidence type="ECO:0000259" key="2">
    <source>
        <dbReference type="SMART" id="SM00646"/>
    </source>
</evidence>
<reference evidence="4" key="1">
    <citation type="submission" date="2016-10" db="EMBL/GenBank/DDBJ databases">
        <authorList>
            <person name="Varghese N."/>
            <person name="Submissions S."/>
        </authorList>
    </citation>
    <scope>NUCLEOTIDE SEQUENCE [LARGE SCALE GENOMIC DNA]</scope>
    <source>
        <strain evidence="4">DSM 45079</strain>
    </source>
</reference>
<dbReference type="Gene3D" id="3.40.630.40">
    <property type="entry name" value="Zn-dependent exopeptidases"/>
    <property type="match status" value="1"/>
</dbReference>
<accession>A0A1H2HJV6</accession>
<dbReference type="Gene3D" id="1.10.101.10">
    <property type="entry name" value="PGBD-like superfamily/PGBD"/>
    <property type="match status" value="2"/>
</dbReference>
<protein>
    <submittedName>
        <fullName evidence="3">N-acetylmuramoyl-L-alanine amidase</fullName>
    </submittedName>
</protein>
<dbReference type="PANTHER" id="PTHR30404">
    <property type="entry name" value="N-ACETYLMURAMOYL-L-ALANINE AMIDASE"/>
    <property type="match status" value="1"/>
</dbReference>
<sequence>MTSLSYQLGDTGPAIAEIRSKLTQLGLLDDTAPGPSTFDEDVAQAVRQFQQERGLTATGVVDATTYRVLDEARWRLGDRLLSYVVGNPQAGDDVIALQRRLSELGFDVGRVDGVFGARTGDALRDFQRNIGLPADGTCGPSSFKALGRLAPIVTGGRPESLRAVEALRQAGKRLPGKVVVIDPGHGGPDRGHRAHGLDEAAVVEDLAARIEGRLTATGVQTYLTRGPGADASPGEAERAAFANDSGANLLVSLHVDAHANADASGVATYFYGSHEPGTASAIGEQFAGLVQREIVARTDLVDCRAHPKTWDLLRHTRMAAVRVELGYITNDGDAARLADPDFRDVVAEAIVVAIQRVYLPSGEDAATGALRFHDLATG</sequence>
<proteinExistence type="predicted"/>
<dbReference type="SUPFAM" id="SSF47090">
    <property type="entry name" value="PGBD-like"/>
    <property type="match status" value="2"/>
</dbReference>
<evidence type="ECO:0000256" key="1">
    <source>
        <dbReference type="ARBA" id="ARBA00022801"/>
    </source>
</evidence>
<dbReference type="InterPro" id="IPR036365">
    <property type="entry name" value="PGBD-like_sf"/>
</dbReference>
<dbReference type="PANTHER" id="PTHR30404:SF0">
    <property type="entry name" value="N-ACETYLMURAMOYL-L-ALANINE AMIDASE AMIC"/>
    <property type="match status" value="1"/>
</dbReference>
<dbReference type="RefSeq" id="WP_046767044.1">
    <property type="nucleotide sequence ID" value="NZ_KQ061220.1"/>
</dbReference>
<dbReference type="InterPro" id="IPR002477">
    <property type="entry name" value="Peptidoglycan-bd-like"/>
</dbReference>
<dbReference type="SMART" id="SM00646">
    <property type="entry name" value="Ami_3"/>
    <property type="match status" value="1"/>
</dbReference>
<gene>
    <name evidence="3" type="ORF">SAMN04488563_1082</name>
</gene>
<dbReference type="SUPFAM" id="SSF53187">
    <property type="entry name" value="Zn-dependent exopeptidases"/>
    <property type="match status" value="1"/>
</dbReference>
<dbReference type="Pfam" id="PF01471">
    <property type="entry name" value="PG_binding_1"/>
    <property type="match status" value="2"/>
</dbReference>
<feature type="domain" description="MurNAc-LAA" evidence="2">
    <location>
        <begin position="239"/>
        <end position="355"/>
    </location>
</feature>
<dbReference type="GO" id="GO:0009253">
    <property type="term" value="P:peptidoglycan catabolic process"/>
    <property type="evidence" value="ECO:0007669"/>
    <property type="project" value="InterPro"/>
</dbReference>
<dbReference type="GO" id="GO:0008745">
    <property type="term" value="F:N-acetylmuramoyl-L-alanine amidase activity"/>
    <property type="evidence" value="ECO:0007669"/>
    <property type="project" value="InterPro"/>
</dbReference>
<dbReference type="InterPro" id="IPR050695">
    <property type="entry name" value="N-acetylmuramoyl_amidase_3"/>
</dbReference>
<keyword evidence="4" id="KW-1185">Reference proteome</keyword>
<dbReference type="EMBL" id="LT629791">
    <property type="protein sequence ID" value="SDU32046.1"/>
    <property type="molecule type" value="Genomic_DNA"/>
</dbReference>
<evidence type="ECO:0000313" key="4">
    <source>
        <dbReference type="Proteomes" id="UP000182977"/>
    </source>
</evidence>
<dbReference type="Pfam" id="PF01520">
    <property type="entry name" value="Amidase_3"/>
    <property type="match status" value="1"/>
</dbReference>
<keyword evidence="1" id="KW-0378">Hydrolase</keyword>
<dbReference type="OrthoDB" id="3719185at2"/>
<dbReference type="AlphaFoldDB" id="A0A1H2HJV6"/>
<dbReference type="Proteomes" id="UP000182977">
    <property type="component" value="Chromosome I"/>
</dbReference>
<dbReference type="GO" id="GO:0030288">
    <property type="term" value="C:outer membrane-bounded periplasmic space"/>
    <property type="evidence" value="ECO:0007669"/>
    <property type="project" value="TreeGrafter"/>
</dbReference>